<evidence type="ECO:0000256" key="1">
    <source>
        <dbReference type="SAM" id="MobiDB-lite"/>
    </source>
</evidence>
<feature type="region of interest" description="Disordered" evidence="1">
    <location>
        <begin position="27"/>
        <end position="57"/>
    </location>
</feature>
<proteinExistence type="predicted"/>
<keyword evidence="2" id="KW-1185">Reference proteome</keyword>
<feature type="compositionally biased region" description="Low complexity" evidence="1">
    <location>
        <begin position="48"/>
        <end position="57"/>
    </location>
</feature>
<name>A0A0N5CCK4_STREA</name>
<organism evidence="2 3">
    <name type="scientific">Strongyloides papillosus</name>
    <name type="common">Intestinal threadworm</name>
    <dbReference type="NCBI Taxonomy" id="174720"/>
    <lineage>
        <taxon>Eukaryota</taxon>
        <taxon>Metazoa</taxon>
        <taxon>Ecdysozoa</taxon>
        <taxon>Nematoda</taxon>
        <taxon>Chromadorea</taxon>
        <taxon>Rhabditida</taxon>
        <taxon>Tylenchina</taxon>
        <taxon>Panagrolaimomorpha</taxon>
        <taxon>Strongyloidoidea</taxon>
        <taxon>Strongyloididae</taxon>
        <taxon>Strongyloides</taxon>
    </lineage>
</organism>
<dbReference type="AlphaFoldDB" id="A0A0N5CCK4"/>
<dbReference type="WBParaSite" id="SPAL_0001560820.1">
    <property type="protein sequence ID" value="SPAL_0001560820.1"/>
    <property type="gene ID" value="SPAL_0001560820"/>
</dbReference>
<accession>A0A0N5CCK4</accession>
<evidence type="ECO:0000313" key="3">
    <source>
        <dbReference type="WBParaSite" id="SPAL_0001560820.1"/>
    </source>
</evidence>
<protein>
    <submittedName>
        <fullName evidence="3">Uncharacterized protein</fullName>
    </submittedName>
</protein>
<feature type="compositionally biased region" description="Basic residues" evidence="1">
    <location>
        <begin position="27"/>
        <end position="47"/>
    </location>
</feature>
<dbReference type="Proteomes" id="UP000046392">
    <property type="component" value="Unplaced"/>
</dbReference>
<sequence length="124" mass="14365">MKEIDISLGRNEEQSLDDVDSDILLRISRKKKGKSRPKKRKPKRRSSKNTTTTTTEVITTTSTVAPTTTSTKATTYNPNIFTWPHRRTDLGRFWCHCVYVAQKFRDSMKNFFTGRFFKQSGIRG</sequence>
<evidence type="ECO:0000313" key="2">
    <source>
        <dbReference type="Proteomes" id="UP000046392"/>
    </source>
</evidence>
<reference evidence="3" key="1">
    <citation type="submission" date="2017-02" db="UniProtKB">
        <authorList>
            <consortium name="WormBaseParasite"/>
        </authorList>
    </citation>
    <scope>IDENTIFICATION</scope>
</reference>